<reference evidence="2" key="1">
    <citation type="submission" date="2018-06" db="EMBL/GenBank/DDBJ databases">
        <authorList>
            <person name="Zhirakovskaya E."/>
        </authorList>
    </citation>
    <scope>NUCLEOTIDE SEQUENCE</scope>
</reference>
<dbReference type="Pfam" id="PF14292">
    <property type="entry name" value="SusE"/>
    <property type="match status" value="1"/>
</dbReference>
<name>A0A3B0UM56_9ZZZZ</name>
<feature type="domain" description="SusE outer membrane protein" evidence="1">
    <location>
        <begin position="27"/>
        <end position="114"/>
    </location>
</feature>
<dbReference type="EMBL" id="UOET01000486">
    <property type="protein sequence ID" value="VAW30200.1"/>
    <property type="molecule type" value="Genomic_DNA"/>
</dbReference>
<organism evidence="2">
    <name type="scientific">hydrothermal vent metagenome</name>
    <dbReference type="NCBI Taxonomy" id="652676"/>
    <lineage>
        <taxon>unclassified sequences</taxon>
        <taxon>metagenomes</taxon>
        <taxon>ecological metagenomes</taxon>
    </lineage>
</organism>
<dbReference type="AlphaFoldDB" id="A0A3B0UM56"/>
<evidence type="ECO:0000313" key="2">
    <source>
        <dbReference type="EMBL" id="VAW30200.1"/>
    </source>
</evidence>
<dbReference type="InterPro" id="IPR025970">
    <property type="entry name" value="SusE"/>
</dbReference>
<protein>
    <recommendedName>
        <fullName evidence="1">SusE outer membrane protein domain-containing protein</fullName>
    </recommendedName>
</protein>
<gene>
    <name evidence="2" type="ORF">MNBD_BACTEROID07-559</name>
</gene>
<dbReference type="PROSITE" id="PS51257">
    <property type="entry name" value="PROKAR_LIPOPROTEIN"/>
    <property type="match status" value="1"/>
</dbReference>
<proteinExistence type="predicted"/>
<accession>A0A3B0UM56</accession>
<feature type="non-terminal residue" evidence="2">
    <location>
        <position position="117"/>
    </location>
</feature>
<sequence length="117" mass="13001">MKKISILFLTLVTMFGFYSCQKEGTNVVLDPNNITSPVLKSPVDGASMTFTKENSTSTVAFAWSSAKYGFNAAVDYYVQVDRQGNNFKNAMPVGHIRSRDTLQVIVNDLNNKILLLE</sequence>
<evidence type="ECO:0000259" key="1">
    <source>
        <dbReference type="Pfam" id="PF14292"/>
    </source>
</evidence>